<comment type="subcellular location">
    <subcellularLocation>
        <location evidence="1">Cell membrane</location>
        <topology evidence="1">Multi-pass membrane protein</topology>
    </subcellularLocation>
</comment>
<dbReference type="Pfam" id="PF03176">
    <property type="entry name" value="MMPL"/>
    <property type="match status" value="2"/>
</dbReference>
<dbReference type="AlphaFoldDB" id="A0A6J6LCK8"/>
<dbReference type="PANTHER" id="PTHR33406:SF13">
    <property type="entry name" value="MEMBRANE PROTEIN YDFJ"/>
    <property type="match status" value="1"/>
</dbReference>
<sequence length="756" mass="80781">MLLPLTRFCVRHKRIVVFAFWIPLAIVLAVGSMRVGPAFETSMDLPSSEAREVNDILTTINPTQAGISSQIVINSPEGFTDEQFVASLVDAFARIDALDNVDVTSPFVRTNQISTSGTIAYATVDVPRMDLGERQPYVDAITDIMDPLAVGGVQVEYGGDLFAVFPIPESEALGLLAAIIILVLAFGSVLAMGLPIGIALLGLAVASSIVTIASNIVSMPDAATSMVAMIGIGVGIDYALFIVTRFREARHDGRDLEDAIVEAINTSGRAVIFAGLTVIIALLGLLTIGLEFVSGFAIAMSIGVATMVIASVTLLPALLAMVGHKIDETTRAALVGLAAFVVSGFVAVFTHNYAILLAGVLVALLVQLLRLVVPSLRTYLPHKAQNDHKQSVWWRWSRTVQRKPWTSLIGATVLLGILSIPMFSIRLGFGDFGNAPEDATVRKAYDLIAQGFGPGYNGPMLITITGDDANDTVVVDGFVDTLLNTDGVAYAGRLPLPSPDVALISLIANTAPQDAETTELVHRLRDDVIPAANIDAKLGGWTAASIDFSDYLGERLFFLIGIVLLLSFVLLMMVFRSLLVPLKAVLMNLLSVGASYGVIVAVFQWGWLADVIGVGKPGPIEAWAPMFLFAIVFGLSMDYEVFLLSRMKEEFQKTGNNALAVADGVAATARVITAAALIMVCVFAAFVLGDDRSLKLFGLGMAVAVFIDATVVRMLLVPATMELLGARNWWIPKWLDRVLPQIDVEGTHAQVGTTKP</sequence>
<keyword evidence="3 6" id="KW-0812">Transmembrane</keyword>
<keyword evidence="2" id="KW-1003">Cell membrane</keyword>
<dbReference type="SUPFAM" id="SSF82866">
    <property type="entry name" value="Multidrug efflux transporter AcrB transmembrane domain"/>
    <property type="match status" value="2"/>
</dbReference>
<feature type="transmembrane region" description="Helical" evidence="6">
    <location>
        <begin position="622"/>
        <end position="644"/>
    </location>
</feature>
<feature type="transmembrane region" description="Helical" evidence="6">
    <location>
        <begin position="198"/>
        <end position="217"/>
    </location>
</feature>
<feature type="transmembrane region" description="Helical" evidence="6">
    <location>
        <begin position="223"/>
        <end position="244"/>
    </location>
</feature>
<dbReference type="InterPro" id="IPR004869">
    <property type="entry name" value="MMPL_dom"/>
</dbReference>
<evidence type="ECO:0000256" key="2">
    <source>
        <dbReference type="ARBA" id="ARBA00022475"/>
    </source>
</evidence>
<feature type="transmembrane region" description="Helical" evidence="6">
    <location>
        <begin position="405"/>
        <end position="425"/>
    </location>
</feature>
<dbReference type="InterPro" id="IPR000731">
    <property type="entry name" value="SSD"/>
</dbReference>
<name>A0A6J6LCK8_9ZZZZ</name>
<dbReference type="GO" id="GO:0005886">
    <property type="term" value="C:plasma membrane"/>
    <property type="evidence" value="ECO:0007669"/>
    <property type="project" value="UniProtKB-SubCell"/>
</dbReference>
<dbReference type="PANTHER" id="PTHR33406">
    <property type="entry name" value="MEMBRANE PROTEIN MJ1562-RELATED"/>
    <property type="match status" value="1"/>
</dbReference>
<feature type="transmembrane region" description="Helical" evidence="6">
    <location>
        <begin position="587"/>
        <end position="607"/>
    </location>
</feature>
<dbReference type="PROSITE" id="PS50156">
    <property type="entry name" value="SSD"/>
    <property type="match status" value="1"/>
</dbReference>
<evidence type="ECO:0000256" key="4">
    <source>
        <dbReference type="ARBA" id="ARBA00022989"/>
    </source>
</evidence>
<evidence type="ECO:0000256" key="6">
    <source>
        <dbReference type="SAM" id="Phobius"/>
    </source>
</evidence>
<feature type="domain" description="SSD" evidence="7">
    <location>
        <begin position="174"/>
        <end position="321"/>
    </location>
</feature>
<dbReference type="EMBL" id="CAEZWE010000053">
    <property type="protein sequence ID" value="CAB4658249.1"/>
    <property type="molecule type" value="Genomic_DNA"/>
</dbReference>
<feature type="transmembrane region" description="Helical" evidence="6">
    <location>
        <begin position="694"/>
        <end position="716"/>
    </location>
</feature>
<evidence type="ECO:0000313" key="8">
    <source>
        <dbReference type="EMBL" id="CAB4658249.1"/>
    </source>
</evidence>
<feature type="transmembrane region" description="Helical" evidence="6">
    <location>
        <begin position="296"/>
        <end position="320"/>
    </location>
</feature>
<evidence type="ECO:0000259" key="7">
    <source>
        <dbReference type="PROSITE" id="PS50156"/>
    </source>
</evidence>
<evidence type="ECO:0000256" key="3">
    <source>
        <dbReference type="ARBA" id="ARBA00022692"/>
    </source>
</evidence>
<feature type="transmembrane region" description="Helical" evidence="6">
    <location>
        <begin position="556"/>
        <end position="575"/>
    </location>
</feature>
<accession>A0A6J6LCK8</accession>
<feature type="transmembrane region" description="Helical" evidence="6">
    <location>
        <begin position="172"/>
        <end position="191"/>
    </location>
</feature>
<feature type="transmembrane region" description="Helical" evidence="6">
    <location>
        <begin position="665"/>
        <end position="688"/>
    </location>
</feature>
<feature type="transmembrane region" description="Helical" evidence="6">
    <location>
        <begin position="270"/>
        <end position="290"/>
    </location>
</feature>
<dbReference type="InterPro" id="IPR050545">
    <property type="entry name" value="Mycobact_MmpL"/>
</dbReference>
<evidence type="ECO:0000256" key="5">
    <source>
        <dbReference type="ARBA" id="ARBA00023136"/>
    </source>
</evidence>
<proteinExistence type="predicted"/>
<keyword evidence="4 6" id="KW-1133">Transmembrane helix</keyword>
<organism evidence="8">
    <name type="scientific">freshwater metagenome</name>
    <dbReference type="NCBI Taxonomy" id="449393"/>
    <lineage>
        <taxon>unclassified sequences</taxon>
        <taxon>metagenomes</taxon>
        <taxon>ecological metagenomes</taxon>
    </lineage>
</organism>
<feature type="transmembrane region" description="Helical" evidence="6">
    <location>
        <begin position="355"/>
        <end position="373"/>
    </location>
</feature>
<feature type="transmembrane region" description="Helical" evidence="6">
    <location>
        <begin position="15"/>
        <end position="35"/>
    </location>
</feature>
<protein>
    <submittedName>
        <fullName evidence="8">Unannotated protein</fullName>
    </submittedName>
</protein>
<feature type="transmembrane region" description="Helical" evidence="6">
    <location>
        <begin position="332"/>
        <end position="349"/>
    </location>
</feature>
<reference evidence="8" key="1">
    <citation type="submission" date="2020-05" db="EMBL/GenBank/DDBJ databases">
        <authorList>
            <person name="Chiriac C."/>
            <person name="Salcher M."/>
            <person name="Ghai R."/>
            <person name="Kavagutti S V."/>
        </authorList>
    </citation>
    <scope>NUCLEOTIDE SEQUENCE</scope>
</reference>
<evidence type="ECO:0000256" key="1">
    <source>
        <dbReference type="ARBA" id="ARBA00004651"/>
    </source>
</evidence>
<keyword evidence="5 6" id="KW-0472">Membrane</keyword>
<gene>
    <name evidence="8" type="ORF">UFOPK2169_01227</name>
</gene>
<dbReference type="Gene3D" id="1.20.1640.10">
    <property type="entry name" value="Multidrug efflux transporter AcrB transmembrane domain"/>
    <property type="match status" value="2"/>
</dbReference>